<dbReference type="InterPro" id="IPR016181">
    <property type="entry name" value="Acyl_CoA_acyltransferase"/>
</dbReference>
<evidence type="ECO:0000313" key="4">
    <source>
        <dbReference type="Proteomes" id="UP000011205"/>
    </source>
</evidence>
<dbReference type="EMBL" id="AMLP01000113">
    <property type="protein sequence ID" value="ELS55486.1"/>
    <property type="molecule type" value="Genomic_DNA"/>
</dbReference>
<comment type="caution">
    <text evidence="3">The sequence shown here is derived from an EMBL/GenBank/DDBJ whole genome shotgun (WGS) entry which is preliminary data.</text>
</comment>
<evidence type="ECO:0000259" key="2">
    <source>
        <dbReference type="Pfam" id="PF00583"/>
    </source>
</evidence>
<name>L8PD35_STRVR</name>
<organism evidence="3 4">
    <name type="scientific">Streptomyces viridochromogenes Tue57</name>
    <dbReference type="NCBI Taxonomy" id="1160705"/>
    <lineage>
        <taxon>Bacteria</taxon>
        <taxon>Bacillati</taxon>
        <taxon>Actinomycetota</taxon>
        <taxon>Actinomycetes</taxon>
        <taxon>Kitasatosporales</taxon>
        <taxon>Streptomycetaceae</taxon>
        <taxon>Streptomyces</taxon>
    </lineage>
</organism>
<dbReference type="AlphaFoldDB" id="L8PD35"/>
<dbReference type="CDD" id="cd04301">
    <property type="entry name" value="NAT_SF"/>
    <property type="match status" value="1"/>
</dbReference>
<evidence type="ECO:0000313" key="3">
    <source>
        <dbReference type="EMBL" id="ELS55486.1"/>
    </source>
</evidence>
<dbReference type="GO" id="GO:0016747">
    <property type="term" value="F:acyltransferase activity, transferring groups other than amino-acyl groups"/>
    <property type="evidence" value="ECO:0007669"/>
    <property type="project" value="InterPro"/>
</dbReference>
<evidence type="ECO:0000256" key="1">
    <source>
        <dbReference type="SAM" id="MobiDB-lite"/>
    </source>
</evidence>
<dbReference type="Proteomes" id="UP000011205">
    <property type="component" value="Unassembled WGS sequence"/>
</dbReference>
<reference evidence="3 4" key="1">
    <citation type="journal article" date="2013" name="Genome Announc.">
        <title>Draft Genome Sequence of Streptomyces viridochromogenes Strain Tu57, Producer of Avilamycin.</title>
        <authorList>
            <person name="Gruning B.A."/>
            <person name="Erxleben A."/>
            <person name="Hahnlein A."/>
            <person name="Gunther S."/>
        </authorList>
    </citation>
    <scope>NUCLEOTIDE SEQUENCE [LARGE SCALE GENOMIC DNA]</scope>
    <source>
        <strain evidence="3 4">Tue57</strain>
    </source>
</reference>
<gene>
    <name evidence="3" type="ORF">STVIR_3581</name>
</gene>
<dbReference type="SUPFAM" id="SSF55729">
    <property type="entry name" value="Acyl-CoA N-acyltransferases (Nat)"/>
    <property type="match status" value="1"/>
</dbReference>
<dbReference type="InterPro" id="IPR000182">
    <property type="entry name" value="GNAT_dom"/>
</dbReference>
<protein>
    <recommendedName>
        <fullName evidence="2">N-acetyltransferase domain-containing protein</fullName>
    </recommendedName>
</protein>
<dbReference type="Pfam" id="PF00583">
    <property type="entry name" value="Acetyltransf_1"/>
    <property type="match status" value="1"/>
</dbReference>
<dbReference type="PATRIC" id="fig|1160705.3.peg.3549"/>
<dbReference type="Gene3D" id="3.40.630.30">
    <property type="match status" value="1"/>
</dbReference>
<accession>L8PD35</accession>
<proteinExistence type="predicted"/>
<feature type="domain" description="N-acetyltransferase" evidence="2">
    <location>
        <begin position="19"/>
        <end position="52"/>
    </location>
</feature>
<sequence>MARTREGEPAGSHIPAHHPQGPCIGFIGVLPEHRGHGYAYDLLAECAHFAKAGHPVVRERTHLDAP</sequence>
<feature type="region of interest" description="Disordered" evidence="1">
    <location>
        <begin position="1"/>
        <end position="21"/>
    </location>
</feature>